<keyword evidence="1" id="KW-1133">Transmembrane helix</keyword>
<reference evidence="3" key="1">
    <citation type="journal article" date="2019" name="Int. J. Syst. Evol. Microbiol.">
        <title>The Global Catalogue of Microorganisms (GCM) 10K type strain sequencing project: providing services to taxonomists for standard genome sequencing and annotation.</title>
        <authorList>
            <consortium name="The Broad Institute Genomics Platform"/>
            <consortium name="The Broad Institute Genome Sequencing Center for Infectious Disease"/>
            <person name="Wu L."/>
            <person name="Ma J."/>
        </authorList>
    </citation>
    <scope>NUCLEOTIDE SEQUENCE [LARGE SCALE GENOMIC DNA]</scope>
    <source>
        <strain evidence="3">CCUG 53903</strain>
    </source>
</reference>
<dbReference type="Pfam" id="PF19953">
    <property type="entry name" value="EACC1"/>
    <property type="match status" value="1"/>
</dbReference>
<comment type="caution">
    <text evidence="2">The sequence shown here is derived from an EMBL/GenBank/DDBJ whole genome shotgun (WGS) entry which is preliminary data.</text>
</comment>
<dbReference type="EMBL" id="JBHSPA010000060">
    <property type="protein sequence ID" value="MFC5831051.1"/>
    <property type="molecule type" value="Genomic_DNA"/>
</dbReference>
<keyword evidence="1" id="KW-0812">Transmembrane</keyword>
<feature type="transmembrane region" description="Helical" evidence="1">
    <location>
        <begin position="51"/>
        <end position="73"/>
    </location>
</feature>
<accession>A0ABW1D1W8</accession>
<evidence type="ECO:0000313" key="3">
    <source>
        <dbReference type="Proteomes" id="UP001596058"/>
    </source>
</evidence>
<dbReference type="InterPro" id="IPR045428">
    <property type="entry name" value="EACC1"/>
</dbReference>
<keyword evidence="3" id="KW-1185">Reference proteome</keyword>
<name>A0ABW1D1W8_9ACTN</name>
<gene>
    <name evidence="2" type="ORF">ACFPZ3_44975</name>
</gene>
<protein>
    <submittedName>
        <fullName evidence="2">Uncharacterized protein</fullName>
    </submittedName>
</protein>
<sequence>MTVQLNVEGDNRGDELRDLYGWLSEEPELRGRIRIIEAPPEPGTLGTAPDLLQLLLGAGGAFATMATVLVAWLGTRRGEVSVKVSRGEDSVELTAKGIKALDAASAKALTDHVAHLLDAKDGLDGKDKLGGKDG</sequence>
<dbReference type="Proteomes" id="UP001596058">
    <property type="component" value="Unassembled WGS sequence"/>
</dbReference>
<proteinExistence type="predicted"/>
<dbReference type="RefSeq" id="WP_379520530.1">
    <property type="nucleotide sequence ID" value="NZ_JBHSPA010000060.1"/>
</dbReference>
<organism evidence="2 3">
    <name type="scientific">Nonomuraea insulae</name>
    <dbReference type="NCBI Taxonomy" id="1616787"/>
    <lineage>
        <taxon>Bacteria</taxon>
        <taxon>Bacillati</taxon>
        <taxon>Actinomycetota</taxon>
        <taxon>Actinomycetes</taxon>
        <taxon>Streptosporangiales</taxon>
        <taxon>Streptosporangiaceae</taxon>
        <taxon>Nonomuraea</taxon>
    </lineage>
</organism>
<evidence type="ECO:0000313" key="2">
    <source>
        <dbReference type="EMBL" id="MFC5831051.1"/>
    </source>
</evidence>
<evidence type="ECO:0000256" key="1">
    <source>
        <dbReference type="SAM" id="Phobius"/>
    </source>
</evidence>
<keyword evidence="1" id="KW-0472">Membrane</keyword>